<feature type="compositionally biased region" description="Polar residues" evidence="2">
    <location>
        <begin position="487"/>
        <end position="500"/>
    </location>
</feature>
<feature type="compositionally biased region" description="Low complexity" evidence="2">
    <location>
        <begin position="417"/>
        <end position="433"/>
    </location>
</feature>
<dbReference type="Proteomes" id="UP000002035">
    <property type="component" value="Unassembled WGS sequence"/>
</dbReference>
<evidence type="ECO:0000256" key="2">
    <source>
        <dbReference type="SAM" id="MobiDB-lite"/>
    </source>
</evidence>
<keyword evidence="4" id="KW-1185">Reference proteome</keyword>
<feature type="compositionally biased region" description="Acidic residues" evidence="2">
    <location>
        <begin position="244"/>
        <end position="255"/>
    </location>
</feature>
<feature type="compositionally biased region" description="Polar residues" evidence="2">
    <location>
        <begin position="373"/>
        <end position="384"/>
    </location>
</feature>
<dbReference type="OMA" id="RESNPIH"/>
<dbReference type="GeneID" id="9228762"/>
<reference evidence="4" key="1">
    <citation type="journal article" date="2012" name="MBio">
        <title>Comparative genome analysis of Trichophyton rubrum and related dermatophytes reveals candidate genes involved in infection.</title>
        <authorList>
            <person name="Martinez D.A."/>
            <person name="Oliver B.G."/>
            <person name="Graeser Y."/>
            <person name="Goldberg J.M."/>
            <person name="Li W."/>
            <person name="Martinez-Rossi N.M."/>
            <person name="Monod M."/>
            <person name="Shelest E."/>
            <person name="Barton R.C."/>
            <person name="Birch E."/>
            <person name="Brakhage A.A."/>
            <person name="Chen Z."/>
            <person name="Gurr S.J."/>
            <person name="Heiman D."/>
            <person name="Heitman J."/>
            <person name="Kosti I."/>
            <person name="Rossi A."/>
            <person name="Saif S."/>
            <person name="Samalova M."/>
            <person name="Saunders C.W."/>
            <person name="Shea T."/>
            <person name="Summerbell R.C."/>
            <person name="Xu J."/>
            <person name="Young S."/>
            <person name="Zeng Q."/>
            <person name="Birren B.W."/>
            <person name="Cuomo C.A."/>
            <person name="White T.C."/>
        </authorList>
    </citation>
    <scope>NUCLEOTIDE SEQUENCE [LARGE SCALE GENOMIC DNA]</scope>
    <source>
        <strain evidence="4">ATCC MYA-4605 / CBS 113480</strain>
    </source>
</reference>
<dbReference type="AlphaFoldDB" id="C5FRU8"/>
<sequence>MGNGSAAVLEPTYTGYVASTHDALILFEACLTGVLHHVPRRPHDRERAQLVRSGSVFIYEENASGIKRWTDGVTWSPSRILGNFLVYRELDKPFPPGEKKRAVKKGSRRPTQSARAGEPYPRLQDNGAGANGAVAAGAYSPGAPSPATAGAGVGTGFAERGQQSELERALVGSLVDSYGFKDSGLVKKTMSVTVSGVTHHLVSYYSVDDVMRGALSPPSMVESLRYIRPRQELTTKQSFRAPIEDPDQPSLDDGDPSQSLYGYRPNPAAAMSTGYYAMPPQPPYATHSSHQPHQQAQHHQQHQQQPPPPPSVPGYGVAPPQQNPYLQSPAAATSDLPPKTEEYGAYRGPASYPTAFPPSSAAPPPSHLYRTPSIPTRPSASDIPTTIDPAGSPSTSAYSRASFSLPGAMDSKPPPQQQTQQTQQQQQQQQQQTLDQRSTYPGPAPTRRESGYYDQAQAQAQAQAAHQRRTSIQQQAPQQPQPTQQPYYSNTAATGQSSYQGAPPMSTWGATHGQAI</sequence>
<evidence type="ECO:0000313" key="4">
    <source>
        <dbReference type="Proteomes" id="UP000002035"/>
    </source>
</evidence>
<dbReference type="VEuPathDB" id="FungiDB:MCYG_05420"/>
<evidence type="ECO:0000313" key="3">
    <source>
        <dbReference type="EMBL" id="EEQ32601.1"/>
    </source>
</evidence>
<name>C5FRU8_ARTOC</name>
<feature type="compositionally biased region" description="Low complexity" evidence="2">
    <location>
        <begin position="287"/>
        <end position="304"/>
    </location>
</feature>
<feature type="region of interest" description="Disordered" evidence="2">
    <location>
        <begin position="96"/>
        <end position="128"/>
    </location>
</feature>
<feature type="compositionally biased region" description="Low complexity" evidence="2">
    <location>
        <begin position="473"/>
        <end position="486"/>
    </location>
</feature>
<dbReference type="eggNOG" id="KOG4476">
    <property type="taxonomic scope" value="Eukaryota"/>
</dbReference>
<dbReference type="InterPro" id="IPR018608">
    <property type="entry name" value="Gti1/Pac2"/>
</dbReference>
<dbReference type="PANTHER" id="PTHR28027:SF2">
    <property type="entry name" value="TRANSCRIPTIONAL REGULATOR MIT1"/>
    <property type="match status" value="1"/>
</dbReference>
<feature type="compositionally biased region" description="Polar residues" evidence="2">
    <location>
        <begin position="392"/>
        <end position="402"/>
    </location>
</feature>
<comment type="similarity">
    <text evidence="1">Belongs to the MIT1/WOR1 family.</text>
</comment>
<dbReference type="RefSeq" id="XP_002845551.1">
    <property type="nucleotide sequence ID" value="XM_002845505.1"/>
</dbReference>
<dbReference type="Pfam" id="PF09729">
    <property type="entry name" value="Gti1_Pac2"/>
    <property type="match status" value="1"/>
</dbReference>
<dbReference type="GO" id="GO:0003677">
    <property type="term" value="F:DNA binding"/>
    <property type="evidence" value="ECO:0007669"/>
    <property type="project" value="TreeGrafter"/>
</dbReference>
<dbReference type="HOGENOM" id="CLU_028895_5_1_1"/>
<organism evidence="3 4">
    <name type="scientific">Arthroderma otae (strain ATCC MYA-4605 / CBS 113480)</name>
    <name type="common">Microsporum canis</name>
    <dbReference type="NCBI Taxonomy" id="554155"/>
    <lineage>
        <taxon>Eukaryota</taxon>
        <taxon>Fungi</taxon>
        <taxon>Dikarya</taxon>
        <taxon>Ascomycota</taxon>
        <taxon>Pezizomycotina</taxon>
        <taxon>Eurotiomycetes</taxon>
        <taxon>Eurotiomycetidae</taxon>
        <taxon>Onygenales</taxon>
        <taxon>Arthrodermataceae</taxon>
        <taxon>Microsporum</taxon>
    </lineage>
</organism>
<feature type="compositionally biased region" description="Low complexity" evidence="2">
    <location>
        <begin position="455"/>
        <end position="465"/>
    </location>
</feature>
<evidence type="ECO:0000256" key="1">
    <source>
        <dbReference type="ARBA" id="ARBA00008359"/>
    </source>
</evidence>
<dbReference type="OrthoDB" id="5319641at2759"/>
<proteinExistence type="inferred from homology"/>
<gene>
    <name evidence="3" type="ORF">MCYG_05420</name>
</gene>
<protein>
    <submittedName>
        <fullName evidence="3">Ryp1</fullName>
    </submittedName>
</protein>
<feature type="region of interest" description="Disordered" evidence="2">
    <location>
        <begin position="233"/>
        <end position="516"/>
    </location>
</feature>
<dbReference type="PANTHER" id="PTHR28027">
    <property type="entry name" value="TRANSCRIPTIONAL REGULATOR MIT1"/>
    <property type="match status" value="1"/>
</dbReference>
<feature type="compositionally biased region" description="Low complexity" evidence="2">
    <location>
        <begin position="349"/>
        <end position="359"/>
    </location>
</feature>
<dbReference type="EMBL" id="DS995705">
    <property type="protein sequence ID" value="EEQ32601.1"/>
    <property type="molecule type" value="Genomic_DNA"/>
</dbReference>
<accession>C5FRU8</accession>